<dbReference type="InterPro" id="IPR005656">
    <property type="entry name" value="MmgE_PrpD"/>
</dbReference>
<dbReference type="PANTHER" id="PTHR16943:SF8">
    <property type="entry name" value="2-METHYLCITRATE DEHYDRATASE"/>
    <property type="match status" value="1"/>
</dbReference>
<dbReference type="PANTHER" id="PTHR16943">
    <property type="entry name" value="2-METHYLCITRATE DEHYDRATASE-RELATED"/>
    <property type="match status" value="1"/>
</dbReference>
<dbReference type="Gene3D" id="3.30.1330.120">
    <property type="entry name" value="2-methylcitrate dehydratase PrpD"/>
    <property type="match status" value="1"/>
</dbReference>
<keyword evidence="5" id="KW-1185">Reference proteome</keyword>
<dbReference type="Pfam" id="PF03972">
    <property type="entry name" value="MmgE_PrpD_N"/>
    <property type="match status" value="1"/>
</dbReference>
<protein>
    <submittedName>
        <fullName evidence="4">2-methylcitrate dehydratase</fullName>
    </submittedName>
</protein>
<dbReference type="EMBL" id="AP021875">
    <property type="protein sequence ID" value="BBO73618.1"/>
    <property type="molecule type" value="Genomic_DNA"/>
</dbReference>
<evidence type="ECO:0000259" key="3">
    <source>
        <dbReference type="Pfam" id="PF19305"/>
    </source>
</evidence>
<dbReference type="AlphaFoldDB" id="A0A5K7YYB8"/>
<evidence type="ECO:0000256" key="1">
    <source>
        <dbReference type="ARBA" id="ARBA00006174"/>
    </source>
</evidence>
<reference evidence="4 5" key="1">
    <citation type="submission" date="2019-11" db="EMBL/GenBank/DDBJ databases">
        <title>Comparative genomics of hydrocarbon-degrading Desulfosarcina strains.</title>
        <authorList>
            <person name="Watanabe M."/>
            <person name="Kojima H."/>
            <person name="Fukui M."/>
        </authorList>
    </citation>
    <scope>NUCLEOTIDE SEQUENCE [LARGE SCALE GENOMIC DNA]</scope>
    <source>
        <strain evidence="4 5">PP31</strain>
    </source>
</reference>
<dbReference type="KEGG" id="dwd:DSCW_10350"/>
<sequence length="458" mass="49225">MSSVTPVLEEMLVDYIAGAHFEDLDSQAVDRCKKLILDTLGVAFPGSRAPGCPQIVDLLGLWQTDRGASVLLSGVQVPPPMAAMANSAMMHAMDFDDTLDASALHTFVNVLPAALAAAENSKTVSGKELITALVVGVDIICRISLAIDRPLSWIRTATCGCFGAAASAAKILGLDREEMFNALGVVYGQTSGNAQGLMEGCLVKRMQPGFAASAGVLSAFLAGRGITGSRRFLTGPYGYYPLYERGEFNPIPVTEGLGRHYSVVDLSIKPYPSCRMTHASIDAALALKDRLGPPDDIDHIDVSVCSMGAEMVGKPFRIGNNPQVDAQFSIPYTTACAIIRGDVFLRDFEADAIADPTVMDLARRVRVVADPTLPAKDILPAEMTVTLKDGAIISEDVPIPLGHPHNPMNADQCRRKFLKCLDYSGFSMREEAREEVLSMIDHLETLPDVRDLIRIMAG</sequence>
<organism evidence="4 5">
    <name type="scientific">Desulfosarcina widdelii</name>
    <dbReference type="NCBI Taxonomy" id="947919"/>
    <lineage>
        <taxon>Bacteria</taxon>
        <taxon>Pseudomonadati</taxon>
        <taxon>Thermodesulfobacteriota</taxon>
        <taxon>Desulfobacteria</taxon>
        <taxon>Desulfobacterales</taxon>
        <taxon>Desulfosarcinaceae</taxon>
        <taxon>Desulfosarcina</taxon>
    </lineage>
</organism>
<dbReference type="RefSeq" id="WP_155302711.1">
    <property type="nucleotide sequence ID" value="NZ_AP021875.1"/>
</dbReference>
<evidence type="ECO:0000259" key="2">
    <source>
        <dbReference type="Pfam" id="PF03972"/>
    </source>
</evidence>
<accession>A0A5K7YYB8</accession>
<dbReference type="InterPro" id="IPR045337">
    <property type="entry name" value="MmgE_PrpD_C"/>
</dbReference>
<dbReference type="Pfam" id="PF19305">
    <property type="entry name" value="MmgE_PrpD_C"/>
    <property type="match status" value="1"/>
</dbReference>
<dbReference type="SUPFAM" id="SSF103378">
    <property type="entry name" value="2-methylcitrate dehydratase PrpD"/>
    <property type="match status" value="1"/>
</dbReference>
<gene>
    <name evidence="4" type="ORF">DSCW_10350</name>
</gene>
<evidence type="ECO:0000313" key="5">
    <source>
        <dbReference type="Proteomes" id="UP000427769"/>
    </source>
</evidence>
<dbReference type="InterPro" id="IPR042183">
    <property type="entry name" value="MmgE/PrpD_sf_1"/>
</dbReference>
<dbReference type="OrthoDB" id="9797528at2"/>
<dbReference type="InterPro" id="IPR045336">
    <property type="entry name" value="MmgE_PrpD_N"/>
</dbReference>
<feature type="domain" description="MmgE/PrpD N-terminal" evidence="2">
    <location>
        <begin position="12"/>
        <end position="246"/>
    </location>
</feature>
<dbReference type="GO" id="GO:0016829">
    <property type="term" value="F:lyase activity"/>
    <property type="evidence" value="ECO:0007669"/>
    <property type="project" value="InterPro"/>
</dbReference>
<dbReference type="InterPro" id="IPR042188">
    <property type="entry name" value="MmgE/PrpD_sf_2"/>
</dbReference>
<dbReference type="Gene3D" id="1.10.4100.10">
    <property type="entry name" value="2-methylcitrate dehydratase PrpD"/>
    <property type="match status" value="1"/>
</dbReference>
<dbReference type="InterPro" id="IPR036148">
    <property type="entry name" value="MmgE/PrpD_sf"/>
</dbReference>
<dbReference type="Proteomes" id="UP000427769">
    <property type="component" value="Chromosome"/>
</dbReference>
<evidence type="ECO:0000313" key="4">
    <source>
        <dbReference type="EMBL" id="BBO73618.1"/>
    </source>
</evidence>
<proteinExistence type="inferred from homology"/>
<feature type="domain" description="MmgE/PrpD C-terminal" evidence="3">
    <location>
        <begin position="271"/>
        <end position="436"/>
    </location>
</feature>
<comment type="similarity">
    <text evidence="1">Belongs to the PrpD family.</text>
</comment>
<name>A0A5K7YYB8_9BACT</name>